<keyword evidence="1" id="KW-0732">Signal</keyword>
<dbReference type="STRING" id="1454003.AW10_04288"/>
<feature type="signal peptide" evidence="1">
    <location>
        <begin position="1"/>
        <end position="25"/>
    </location>
</feature>
<reference evidence="2 3" key="1">
    <citation type="submission" date="2014-02" db="EMBL/GenBank/DDBJ databases">
        <title>Expanding our view of genomic diversity in Candidatus Accumulibacter clades.</title>
        <authorList>
            <person name="Skennerton C.T."/>
            <person name="Barr J.J."/>
            <person name="Slater F.R."/>
            <person name="Bond P.L."/>
            <person name="Tyson G.W."/>
        </authorList>
    </citation>
    <scope>NUCLEOTIDE SEQUENCE [LARGE SCALE GENOMIC DNA]</scope>
    <source>
        <strain evidence="3">BA-92</strain>
    </source>
</reference>
<dbReference type="AlphaFoldDB" id="A0A011PWC4"/>
<protein>
    <submittedName>
        <fullName evidence="2">Conjugal transfer pilus assembly protein TraH</fullName>
    </submittedName>
</protein>
<dbReference type="Proteomes" id="UP000021816">
    <property type="component" value="Unassembled WGS sequence"/>
</dbReference>
<dbReference type="EMBL" id="JEMX01000211">
    <property type="protein sequence ID" value="EXI70664.1"/>
    <property type="molecule type" value="Genomic_DNA"/>
</dbReference>
<comment type="caution">
    <text evidence="2">The sequence shown here is derived from an EMBL/GenBank/DDBJ whole genome shotgun (WGS) entry which is preliminary data.</text>
</comment>
<accession>A0A011PWC4</accession>
<dbReference type="Pfam" id="PF06122">
    <property type="entry name" value="TraH"/>
    <property type="match status" value="1"/>
</dbReference>
<dbReference type="PATRIC" id="fig|1454003.3.peg.4341"/>
<sequence>MNTPGFRRTLVVTLVLAALTGQASANVSQSMQDWFNDIGAYGNVTGANAYRGQTMNFYTGGSLYMRTPVRNYPLASITPPSFRAGCGGIDLYAGSFSFINKDQFVALLRNIGNNAIGAAFNMALCSMSPDLCDLLKYLQDQVSKMNNLNINSCQATSIPARPPKESSPPPGAC</sequence>
<name>A0A011PWC4_9PROT</name>
<gene>
    <name evidence="2" type="ORF">AW10_04288</name>
</gene>
<evidence type="ECO:0000313" key="3">
    <source>
        <dbReference type="Proteomes" id="UP000021816"/>
    </source>
</evidence>
<organism evidence="2 3">
    <name type="scientific">Candidatus Accumulibacter appositus</name>
    <dbReference type="NCBI Taxonomy" id="1454003"/>
    <lineage>
        <taxon>Bacteria</taxon>
        <taxon>Pseudomonadati</taxon>
        <taxon>Pseudomonadota</taxon>
        <taxon>Betaproteobacteria</taxon>
        <taxon>Candidatus Accumulibacter</taxon>
    </lineage>
</organism>
<proteinExistence type="predicted"/>
<dbReference type="InterPro" id="IPR010927">
    <property type="entry name" value="T4SS_TraH"/>
</dbReference>
<evidence type="ECO:0000256" key="1">
    <source>
        <dbReference type="SAM" id="SignalP"/>
    </source>
</evidence>
<evidence type="ECO:0000313" key="2">
    <source>
        <dbReference type="EMBL" id="EXI70664.1"/>
    </source>
</evidence>
<feature type="chain" id="PRO_5001462093" evidence="1">
    <location>
        <begin position="26"/>
        <end position="173"/>
    </location>
</feature>